<dbReference type="SUPFAM" id="SSF53335">
    <property type="entry name" value="S-adenosyl-L-methionine-dependent methyltransferases"/>
    <property type="match status" value="1"/>
</dbReference>
<organism evidence="12 13">
    <name type="scientific">Tilletia horrida</name>
    <dbReference type="NCBI Taxonomy" id="155126"/>
    <lineage>
        <taxon>Eukaryota</taxon>
        <taxon>Fungi</taxon>
        <taxon>Dikarya</taxon>
        <taxon>Basidiomycota</taxon>
        <taxon>Ustilaginomycotina</taxon>
        <taxon>Exobasidiomycetes</taxon>
        <taxon>Tilletiales</taxon>
        <taxon>Tilletiaceae</taxon>
        <taxon>Tilletia</taxon>
    </lineage>
</organism>
<evidence type="ECO:0000256" key="8">
    <source>
        <dbReference type="ARBA" id="ARBA00023242"/>
    </source>
</evidence>
<keyword evidence="2 10" id="KW-0963">Cytoplasm</keyword>
<evidence type="ECO:0000256" key="5">
    <source>
        <dbReference type="ARBA" id="ARBA00022691"/>
    </source>
</evidence>
<dbReference type="InterPro" id="IPR025792">
    <property type="entry name" value="tRNA_Gua_MeTrfase_euk"/>
</dbReference>
<evidence type="ECO:0000256" key="4">
    <source>
        <dbReference type="ARBA" id="ARBA00022679"/>
    </source>
</evidence>
<dbReference type="Pfam" id="PF02475">
    <property type="entry name" value="TRM5-TYW2_MTfase"/>
    <property type="match status" value="1"/>
</dbReference>
<gene>
    <name evidence="10 12" type="primary">TRM5</name>
    <name evidence="12" type="ORF">OC842_006816</name>
</gene>
<evidence type="ECO:0000313" key="12">
    <source>
        <dbReference type="EMBL" id="KAK0521327.1"/>
    </source>
</evidence>
<comment type="subcellular location">
    <subcellularLocation>
        <location evidence="10">Mitochondrion matrix</location>
    </subcellularLocation>
    <subcellularLocation>
        <location evidence="10">Nucleus</location>
    </subcellularLocation>
    <subcellularLocation>
        <location evidence="10">Cytoplasm</location>
    </subcellularLocation>
    <text evidence="10">Predominantly in the mitochondria and in the nucleus.</text>
</comment>
<dbReference type="AlphaFoldDB" id="A0AAN6G5G5"/>
<dbReference type="PANTHER" id="PTHR23245:SF36">
    <property type="entry name" value="TRNA (GUANINE(37)-N1)-METHYLTRANSFERASE"/>
    <property type="match status" value="1"/>
</dbReference>
<name>A0AAN6G5G5_9BASI</name>
<evidence type="ECO:0000256" key="10">
    <source>
        <dbReference type="HAMAP-Rule" id="MF_03152"/>
    </source>
</evidence>
<dbReference type="GO" id="GO:0005634">
    <property type="term" value="C:nucleus"/>
    <property type="evidence" value="ECO:0007669"/>
    <property type="project" value="UniProtKB-SubCell"/>
</dbReference>
<sequence length="635" mass="70631">MSASSAKTKMPALPFAKISPPADIPRLPSFPEYKRPANEQEEANDVARTMRMEPLKKHFHISLPRLGVCIPAISANKLMASPEMRPFILAAKSLRTMSHHPHDPDQRILALNVQHENELDDAARNLISEVGGEVISHLLEIGYDFFKADQVLAALLPEELSKGTPTSFTIIGHIAHLNLRDEYLPYRFLIGDIILDKNVRAVQTVVNKLDVIDTTFRFFAMELLAGEPNFLTVASEQNCSFTFDFRTVYYNSRLQAEHTRIAQLEFKASDVVVDVMAGVGPFAVPAARKERGSEQNMRSAIHAVAGGPGNMPGHKSNQNLPAEGFKEEDAGPCWVLANDLNPASMKSLALNVINNKVQERVFVPLRRDVISQNKAKGKARFVDGDETLPDGAEYELCGLDGREFIRRATRWAWDGVPWYQPAKKPAPRTPRSPSHLIGHSLLETKRKPEKVIRPPGRLPQHFVMNLPDSALEFLDAYRGLFSRIFDGEGEGEAVERELAGEDALGRRHKYPMVHVHCFTRALEDPYTDIIGRANRVLGYEGGAGLHVPEYRVRPPTLASLSAAAAAAHTADSEAGREGSELLMSLLPPVTGDSVAPSQDEVERGREVKIHFVRRVSPVKDMYCLSFRLWADCVWN</sequence>
<proteinExistence type="inferred from homology"/>
<feature type="domain" description="SAM-dependent methyltransferase TRM5/TYW2-type" evidence="11">
    <location>
        <begin position="168"/>
        <end position="630"/>
    </location>
</feature>
<evidence type="ECO:0000313" key="13">
    <source>
        <dbReference type="Proteomes" id="UP001176521"/>
    </source>
</evidence>
<evidence type="ECO:0000256" key="6">
    <source>
        <dbReference type="ARBA" id="ARBA00022694"/>
    </source>
</evidence>
<dbReference type="EC" id="2.1.1.228" evidence="10"/>
<dbReference type="GO" id="GO:0005759">
    <property type="term" value="C:mitochondrial matrix"/>
    <property type="evidence" value="ECO:0007669"/>
    <property type="project" value="UniProtKB-SubCell"/>
</dbReference>
<comment type="similarity">
    <text evidence="10">Belongs to the TRM5 / TYW2 family.</text>
</comment>
<dbReference type="GO" id="GO:0052906">
    <property type="term" value="F:tRNA (guanine(37)-N1)-methyltransferase activity"/>
    <property type="evidence" value="ECO:0007669"/>
    <property type="project" value="UniProtKB-UniRule"/>
</dbReference>
<dbReference type="HAMAP" id="MF_03152">
    <property type="entry name" value="TRM5"/>
    <property type="match status" value="1"/>
</dbReference>
<dbReference type="Gene3D" id="3.40.50.150">
    <property type="entry name" value="Vaccinia Virus protein VP39"/>
    <property type="match status" value="1"/>
</dbReference>
<evidence type="ECO:0000256" key="7">
    <source>
        <dbReference type="ARBA" id="ARBA00023128"/>
    </source>
</evidence>
<dbReference type="InterPro" id="IPR030382">
    <property type="entry name" value="MeTrfase_TRM5/TYW2"/>
</dbReference>
<comment type="subunit">
    <text evidence="10">Monomer.</text>
</comment>
<keyword evidence="4 10" id="KW-0808">Transferase</keyword>
<evidence type="ECO:0000256" key="2">
    <source>
        <dbReference type="ARBA" id="ARBA00022490"/>
    </source>
</evidence>
<feature type="binding site" evidence="10">
    <location>
        <position position="258"/>
    </location>
    <ligand>
        <name>S-adenosyl-L-methionine</name>
        <dbReference type="ChEBI" id="CHEBI:59789"/>
    </ligand>
</feature>
<accession>A0AAN6G5G5</accession>
<keyword evidence="8 10" id="KW-0539">Nucleus</keyword>
<dbReference type="GO" id="GO:0070901">
    <property type="term" value="P:mitochondrial tRNA methylation"/>
    <property type="evidence" value="ECO:0007669"/>
    <property type="project" value="TreeGrafter"/>
</dbReference>
<protein>
    <recommendedName>
        <fullName evidence="10">tRNA (guanine(37)-N1)-methyltransferase</fullName>
        <ecNumber evidence="10">2.1.1.228</ecNumber>
    </recommendedName>
    <alternativeName>
        <fullName evidence="10">M1G-methyltransferase</fullName>
    </alternativeName>
    <alternativeName>
        <fullName evidence="10">tRNA [GM37] methyltransferase</fullName>
    </alternativeName>
    <alternativeName>
        <fullName evidence="10">tRNA methyltransferase 5</fullName>
    </alternativeName>
</protein>
<evidence type="ECO:0000256" key="9">
    <source>
        <dbReference type="ARBA" id="ARBA00047783"/>
    </source>
</evidence>
<dbReference type="InterPro" id="IPR056743">
    <property type="entry name" value="TRM5-TYW2-like_MTfase"/>
</dbReference>
<feature type="binding site" evidence="10">
    <location>
        <begin position="339"/>
        <end position="340"/>
    </location>
    <ligand>
        <name>S-adenosyl-L-methionine</name>
        <dbReference type="ChEBI" id="CHEBI:59789"/>
    </ligand>
</feature>
<feature type="binding site" evidence="10">
    <location>
        <position position="465"/>
    </location>
    <ligand>
        <name>S-adenosyl-L-methionine</name>
        <dbReference type="ChEBI" id="CHEBI:59789"/>
    </ligand>
</feature>
<dbReference type="PROSITE" id="PS51684">
    <property type="entry name" value="SAM_MT_TRM5_TYW2"/>
    <property type="match status" value="1"/>
</dbReference>
<evidence type="ECO:0000256" key="1">
    <source>
        <dbReference type="ARBA" id="ARBA00009775"/>
    </source>
</evidence>
<dbReference type="InterPro" id="IPR029063">
    <property type="entry name" value="SAM-dependent_MTases_sf"/>
</dbReference>
<keyword evidence="13" id="KW-1185">Reference proteome</keyword>
<dbReference type="GO" id="GO:0002939">
    <property type="term" value="P:tRNA N1-guanine methylation"/>
    <property type="evidence" value="ECO:0007669"/>
    <property type="project" value="TreeGrafter"/>
</dbReference>
<dbReference type="EMBL" id="JAPDMQ010000684">
    <property type="protein sequence ID" value="KAK0521327.1"/>
    <property type="molecule type" value="Genomic_DNA"/>
</dbReference>
<dbReference type="Proteomes" id="UP001176521">
    <property type="component" value="Unassembled WGS sequence"/>
</dbReference>
<keyword evidence="6 10" id="KW-0819">tRNA processing</keyword>
<evidence type="ECO:0000256" key="3">
    <source>
        <dbReference type="ARBA" id="ARBA00022603"/>
    </source>
</evidence>
<feature type="binding site" evidence="10">
    <location>
        <begin position="400"/>
        <end position="401"/>
    </location>
    <ligand>
        <name>S-adenosyl-L-methionine</name>
        <dbReference type="ChEBI" id="CHEBI:59789"/>
    </ligand>
</feature>
<keyword evidence="3 10" id="KW-0489">Methyltransferase</keyword>
<dbReference type="FunFam" id="3.30.300.110:FF:000001">
    <property type="entry name" value="tRNA (guanine(37)-N1)-methyltransferase"/>
    <property type="match status" value="1"/>
</dbReference>
<dbReference type="InterPro" id="IPR056744">
    <property type="entry name" value="TRM5/TYW2-like_N"/>
</dbReference>
<dbReference type="Pfam" id="PF25133">
    <property type="entry name" value="TYW2_N_2"/>
    <property type="match status" value="1"/>
</dbReference>
<comment type="catalytic activity">
    <reaction evidence="9 10">
        <text>guanosine(37) in tRNA + S-adenosyl-L-methionine = N(1)-methylguanosine(37) in tRNA + S-adenosyl-L-homocysteine + H(+)</text>
        <dbReference type="Rhea" id="RHEA:36899"/>
        <dbReference type="Rhea" id="RHEA-COMP:10145"/>
        <dbReference type="Rhea" id="RHEA-COMP:10147"/>
        <dbReference type="ChEBI" id="CHEBI:15378"/>
        <dbReference type="ChEBI" id="CHEBI:57856"/>
        <dbReference type="ChEBI" id="CHEBI:59789"/>
        <dbReference type="ChEBI" id="CHEBI:73542"/>
        <dbReference type="ChEBI" id="CHEBI:74269"/>
        <dbReference type="EC" id="2.1.1.228"/>
    </reaction>
</comment>
<keyword evidence="7 10" id="KW-0496">Mitochondrion</keyword>
<comment type="function">
    <text evidence="10">Specifically methylates the N1 position of guanosine-37 in various cytoplasmic and mitochondrial tRNAs. Methylation is not dependent on the nature of the nucleoside 5' of the target nucleoside. This is the first step in the biosynthesis of wybutosine (yW), a modified base adjacent to the anticodon of tRNAs and required for accurate decoding.</text>
</comment>
<comment type="similarity">
    <text evidence="1">Belongs to the class I-like SAM-binding methyltransferase superfamily. TRM5/TYW2 family.</text>
</comment>
<comment type="caution">
    <text evidence="12">The sequence shown here is derived from an EMBL/GenBank/DDBJ whole genome shotgun (WGS) entry which is preliminary data.</text>
</comment>
<dbReference type="PANTHER" id="PTHR23245">
    <property type="entry name" value="TRNA METHYLTRANSFERASE"/>
    <property type="match status" value="1"/>
</dbReference>
<keyword evidence="5 10" id="KW-0949">S-adenosyl-L-methionine</keyword>
<evidence type="ECO:0000259" key="11">
    <source>
        <dbReference type="PROSITE" id="PS51684"/>
    </source>
</evidence>
<dbReference type="Gene3D" id="3.30.300.110">
    <property type="entry name" value="Met-10+ protein-like domains"/>
    <property type="match status" value="1"/>
</dbReference>
<reference evidence="12" key="1">
    <citation type="journal article" date="2023" name="PhytoFront">
        <title>Draft Genome Resources of Seven Strains of Tilletia horrida, Causal Agent of Kernel Smut of Rice.</title>
        <authorList>
            <person name="Khanal S."/>
            <person name="Antony Babu S."/>
            <person name="Zhou X.G."/>
        </authorList>
    </citation>
    <scope>NUCLEOTIDE SEQUENCE</scope>
    <source>
        <strain evidence="12">TX3</strain>
    </source>
</reference>